<dbReference type="InterPro" id="IPR050596">
    <property type="entry name" value="AspAT/PAT-like"/>
</dbReference>
<dbReference type="OrthoDB" id="9802328at2"/>
<evidence type="ECO:0000256" key="1">
    <source>
        <dbReference type="ARBA" id="ARBA00001933"/>
    </source>
</evidence>
<dbReference type="Pfam" id="PF00155">
    <property type="entry name" value="Aminotran_1_2"/>
    <property type="match status" value="1"/>
</dbReference>
<dbReference type="GO" id="GO:0008483">
    <property type="term" value="F:transaminase activity"/>
    <property type="evidence" value="ECO:0007669"/>
    <property type="project" value="UniProtKB-KW"/>
</dbReference>
<dbReference type="PANTHER" id="PTHR46383:SF4">
    <property type="entry name" value="AMINOTRANSFERASE"/>
    <property type="match status" value="1"/>
</dbReference>
<name>A0A1H5U897_9CLOT</name>
<dbReference type="SUPFAM" id="SSF53383">
    <property type="entry name" value="PLP-dependent transferases"/>
    <property type="match status" value="1"/>
</dbReference>
<dbReference type="Gene3D" id="3.90.1150.10">
    <property type="entry name" value="Aspartate Aminotransferase, domain 1"/>
    <property type="match status" value="1"/>
</dbReference>
<feature type="domain" description="Aminotransferase class I/classII large" evidence="7">
    <location>
        <begin position="29"/>
        <end position="376"/>
    </location>
</feature>
<dbReference type="InterPro" id="IPR004839">
    <property type="entry name" value="Aminotransferase_I/II_large"/>
</dbReference>
<dbReference type="RefSeq" id="WP_103895814.1">
    <property type="nucleotide sequence ID" value="NZ_FNUK01000008.1"/>
</dbReference>
<comment type="cofactor">
    <cofactor evidence="1 6">
        <name>pyridoxal 5'-phosphate</name>
        <dbReference type="ChEBI" id="CHEBI:597326"/>
    </cofactor>
</comment>
<organism evidence="8 9">
    <name type="scientific">Caloramator fervidus</name>
    <dbReference type="NCBI Taxonomy" id="29344"/>
    <lineage>
        <taxon>Bacteria</taxon>
        <taxon>Bacillati</taxon>
        <taxon>Bacillota</taxon>
        <taxon>Clostridia</taxon>
        <taxon>Eubacteriales</taxon>
        <taxon>Clostridiaceae</taxon>
        <taxon>Caloramator</taxon>
    </lineage>
</organism>
<dbReference type="NCBIfam" id="NF005817">
    <property type="entry name" value="PRK07683.1"/>
    <property type="match status" value="1"/>
</dbReference>
<evidence type="ECO:0000256" key="5">
    <source>
        <dbReference type="ARBA" id="ARBA00022898"/>
    </source>
</evidence>
<dbReference type="EMBL" id="FNUK01000008">
    <property type="protein sequence ID" value="SEF71243.1"/>
    <property type="molecule type" value="Genomic_DNA"/>
</dbReference>
<keyword evidence="5" id="KW-0663">Pyridoxal phosphate</keyword>
<dbReference type="GO" id="GO:0030170">
    <property type="term" value="F:pyridoxal phosphate binding"/>
    <property type="evidence" value="ECO:0007669"/>
    <property type="project" value="InterPro"/>
</dbReference>
<keyword evidence="4 6" id="KW-0808">Transferase</keyword>
<evidence type="ECO:0000256" key="6">
    <source>
        <dbReference type="RuleBase" id="RU000481"/>
    </source>
</evidence>
<evidence type="ECO:0000313" key="8">
    <source>
        <dbReference type="EMBL" id="SEF71243.1"/>
    </source>
</evidence>
<proteinExistence type="inferred from homology"/>
<dbReference type="GO" id="GO:0006520">
    <property type="term" value="P:amino acid metabolic process"/>
    <property type="evidence" value="ECO:0007669"/>
    <property type="project" value="InterPro"/>
</dbReference>
<evidence type="ECO:0000259" key="7">
    <source>
        <dbReference type="Pfam" id="PF00155"/>
    </source>
</evidence>
<comment type="similarity">
    <text evidence="2 6">Belongs to the class-I pyridoxal-phosphate-dependent aminotransferase family.</text>
</comment>
<dbReference type="InterPro" id="IPR015424">
    <property type="entry name" value="PyrdxlP-dep_Trfase"/>
</dbReference>
<evidence type="ECO:0000256" key="2">
    <source>
        <dbReference type="ARBA" id="ARBA00007441"/>
    </source>
</evidence>
<keyword evidence="9" id="KW-1185">Reference proteome</keyword>
<dbReference type="Proteomes" id="UP000242850">
    <property type="component" value="Unassembled WGS sequence"/>
</dbReference>
<dbReference type="Gene3D" id="3.40.640.10">
    <property type="entry name" value="Type I PLP-dependent aspartate aminotransferase-like (Major domain)"/>
    <property type="match status" value="1"/>
</dbReference>
<dbReference type="CDD" id="cd00609">
    <property type="entry name" value="AAT_like"/>
    <property type="match status" value="1"/>
</dbReference>
<dbReference type="EC" id="2.6.1.-" evidence="6"/>
<sequence length="384" mass="43427">MDHLLNKRVKDIQISGIRKFYNMVSNYKDAISLTIGQPDFPTPDHIKDAAKLALDNNKTVYTHNAGIIELRKAISNYYKKYNLEYNPEDEIIVTNGASEAIYIALNTILEKDCEVILPAPVYPGYEPVIKLLEAKPVYVDTTKNDFKITAELIKPHLTDKTRCIIIPSPSNPTGVMLNKNELLEIAKLLKDKDIFILSDEIYSELSYDFEHTSIASFKEVFDKTIVINGLSKSHSMTGFRIGYVLSPSYISKEMIKVHQYINSCACSISQYAALEALTNGLLDCNIMKEEYKKRRDFVYKKLIKMGLDTVKPNGAFYIFPSIKKFNINSLEFAVKLLETQKVAVIPGDAFSPLGEGYIRISYASSIEILKKGLEKIQKFLEGLS</sequence>
<evidence type="ECO:0000256" key="3">
    <source>
        <dbReference type="ARBA" id="ARBA00022576"/>
    </source>
</evidence>
<reference evidence="9" key="1">
    <citation type="submission" date="2016-10" db="EMBL/GenBank/DDBJ databases">
        <authorList>
            <person name="Varghese N."/>
            <person name="Submissions S."/>
        </authorList>
    </citation>
    <scope>NUCLEOTIDE SEQUENCE [LARGE SCALE GENOMIC DNA]</scope>
    <source>
        <strain evidence="9">DSM 5463</strain>
    </source>
</reference>
<protein>
    <recommendedName>
        <fullName evidence="6">Aminotransferase</fullName>
        <ecNumber evidence="6">2.6.1.-</ecNumber>
    </recommendedName>
</protein>
<dbReference type="AlphaFoldDB" id="A0A1H5U897"/>
<dbReference type="PANTHER" id="PTHR46383">
    <property type="entry name" value="ASPARTATE AMINOTRANSFERASE"/>
    <property type="match status" value="1"/>
</dbReference>
<dbReference type="PROSITE" id="PS00105">
    <property type="entry name" value="AA_TRANSFER_CLASS_1"/>
    <property type="match status" value="1"/>
</dbReference>
<dbReference type="InterPro" id="IPR015422">
    <property type="entry name" value="PyrdxlP-dep_Trfase_small"/>
</dbReference>
<accession>A0A1H5U897</accession>
<evidence type="ECO:0000256" key="4">
    <source>
        <dbReference type="ARBA" id="ARBA00022679"/>
    </source>
</evidence>
<dbReference type="FunFam" id="3.40.640.10:FF:000033">
    <property type="entry name" value="Aspartate aminotransferase"/>
    <property type="match status" value="1"/>
</dbReference>
<keyword evidence="3 6" id="KW-0032">Aminotransferase</keyword>
<dbReference type="InterPro" id="IPR004838">
    <property type="entry name" value="NHTrfase_class1_PyrdxlP-BS"/>
</dbReference>
<dbReference type="InterPro" id="IPR015421">
    <property type="entry name" value="PyrdxlP-dep_Trfase_major"/>
</dbReference>
<gene>
    <name evidence="8" type="ORF">SAMN05660865_00823</name>
</gene>
<evidence type="ECO:0000313" key="9">
    <source>
        <dbReference type="Proteomes" id="UP000242850"/>
    </source>
</evidence>